<reference evidence="1 2" key="1">
    <citation type="submission" date="2018-06" db="EMBL/GenBank/DDBJ databases">
        <title>Genomic Encyclopedia of Type Strains, Phase IV (KMG-IV): sequencing the most valuable type-strain genomes for metagenomic binning, comparative biology and taxonomic classification.</title>
        <authorList>
            <person name="Goeker M."/>
        </authorList>
    </citation>
    <scope>NUCLEOTIDE SEQUENCE [LARGE SCALE GENOMIC DNA]</scope>
    <source>
        <strain evidence="1 2">DSM 15140</strain>
    </source>
</reference>
<protein>
    <submittedName>
        <fullName evidence="1">Uncharacterized protein</fullName>
    </submittedName>
</protein>
<accession>A0A366DPP2</accession>
<dbReference type="EMBL" id="QNRI01000017">
    <property type="protein sequence ID" value="RBO92060.1"/>
    <property type="molecule type" value="Genomic_DNA"/>
</dbReference>
<evidence type="ECO:0000313" key="2">
    <source>
        <dbReference type="Proteomes" id="UP000252254"/>
    </source>
</evidence>
<dbReference type="STRING" id="200904.GCA_900168775_03136"/>
<proteinExistence type="predicted"/>
<dbReference type="AlphaFoldDB" id="A0A366DPP2"/>
<keyword evidence="2" id="KW-1185">Reference proteome</keyword>
<evidence type="ECO:0000313" key="1">
    <source>
        <dbReference type="EMBL" id="RBO92060.1"/>
    </source>
</evidence>
<dbReference type="Proteomes" id="UP000252254">
    <property type="component" value="Unassembled WGS sequence"/>
</dbReference>
<name>A0A366DPP2_9BACI</name>
<dbReference type="RefSeq" id="WP_281269253.1">
    <property type="nucleotide sequence ID" value="NZ_BAABQN010000017.1"/>
</dbReference>
<gene>
    <name evidence="1" type="ORF">DES48_11724</name>
</gene>
<comment type="caution">
    <text evidence="1">The sequence shown here is derived from an EMBL/GenBank/DDBJ whole genome shotgun (WGS) entry which is preliminary data.</text>
</comment>
<sequence>MPVSKKEFKELKESHDHLESMVIQLVMRVQELEKKNEPKYFG</sequence>
<organism evidence="1 2">
    <name type="scientific">Paraliobacillus ryukyuensis</name>
    <dbReference type="NCBI Taxonomy" id="200904"/>
    <lineage>
        <taxon>Bacteria</taxon>
        <taxon>Bacillati</taxon>
        <taxon>Bacillota</taxon>
        <taxon>Bacilli</taxon>
        <taxon>Bacillales</taxon>
        <taxon>Bacillaceae</taxon>
        <taxon>Paraliobacillus</taxon>
    </lineage>
</organism>